<feature type="region of interest" description="Disordered" evidence="5">
    <location>
        <begin position="483"/>
        <end position="520"/>
    </location>
</feature>
<evidence type="ECO:0000313" key="8">
    <source>
        <dbReference type="Proteomes" id="UP000714380"/>
    </source>
</evidence>
<evidence type="ECO:0000256" key="3">
    <source>
        <dbReference type="ARBA" id="ARBA00022630"/>
    </source>
</evidence>
<feature type="compositionally biased region" description="Basic residues" evidence="5">
    <location>
        <begin position="496"/>
        <end position="511"/>
    </location>
</feature>
<dbReference type="EMBL" id="JAEDAH010000006">
    <property type="protein sequence ID" value="MCA6062265.1"/>
    <property type="molecule type" value="Genomic_DNA"/>
</dbReference>
<dbReference type="Gene3D" id="1.25.40.80">
    <property type="match status" value="1"/>
</dbReference>
<dbReference type="Gene3D" id="1.10.579.10">
    <property type="entry name" value="DNA Cyclobutane Dipyrimidine Photolyase, subunit A, domain 3"/>
    <property type="match status" value="1"/>
</dbReference>
<feature type="domain" description="Photolyase/cryptochrome alpha/beta" evidence="6">
    <location>
        <begin position="1"/>
        <end position="135"/>
    </location>
</feature>
<dbReference type="Gene3D" id="3.40.50.620">
    <property type="entry name" value="HUPs"/>
    <property type="match status" value="1"/>
</dbReference>
<dbReference type="PANTHER" id="PTHR11455">
    <property type="entry name" value="CRYPTOCHROME"/>
    <property type="match status" value="1"/>
</dbReference>
<dbReference type="InterPro" id="IPR006050">
    <property type="entry name" value="DNA_photolyase_N"/>
</dbReference>
<dbReference type="InterPro" id="IPR005101">
    <property type="entry name" value="Cryptochr/Photolyase_FAD-bd"/>
</dbReference>
<dbReference type="InterPro" id="IPR036134">
    <property type="entry name" value="Crypto/Photolyase_FAD-like_sf"/>
</dbReference>
<dbReference type="Pfam" id="PF00875">
    <property type="entry name" value="DNA_photolyase"/>
    <property type="match status" value="1"/>
</dbReference>
<keyword evidence="3" id="KW-0285">Flavoprotein</keyword>
<organism evidence="7 8">
    <name type="scientific">Thalassolituus marinus</name>
    <dbReference type="NCBI Taxonomy" id="671053"/>
    <lineage>
        <taxon>Bacteria</taxon>
        <taxon>Pseudomonadati</taxon>
        <taxon>Pseudomonadota</taxon>
        <taxon>Gammaproteobacteria</taxon>
        <taxon>Oceanospirillales</taxon>
        <taxon>Oceanospirillaceae</taxon>
        <taxon>Thalassolituus</taxon>
    </lineage>
</organism>
<accession>A0ABS7ZNW0</accession>
<name>A0ABS7ZNW0_9GAMM</name>
<evidence type="ECO:0000259" key="6">
    <source>
        <dbReference type="PROSITE" id="PS51645"/>
    </source>
</evidence>
<dbReference type="PROSITE" id="PS51645">
    <property type="entry name" value="PHR_CRY_ALPHA_BETA"/>
    <property type="match status" value="1"/>
</dbReference>
<evidence type="ECO:0000256" key="2">
    <source>
        <dbReference type="ARBA" id="ARBA00001974"/>
    </source>
</evidence>
<comment type="caution">
    <text evidence="7">The sequence shown here is derived from an EMBL/GenBank/DDBJ whole genome shotgun (WGS) entry which is preliminary data.</text>
</comment>
<dbReference type="Proteomes" id="UP000714380">
    <property type="component" value="Unassembled WGS sequence"/>
</dbReference>
<dbReference type="SUPFAM" id="SSF48173">
    <property type="entry name" value="Cryptochrome/photolyase FAD-binding domain"/>
    <property type="match status" value="1"/>
</dbReference>
<evidence type="ECO:0000256" key="4">
    <source>
        <dbReference type="ARBA" id="ARBA00022827"/>
    </source>
</evidence>
<reference evidence="7 8" key="1">
    <citation type="submission" date="2020-12" db="EMBL/GenBank/DDBJ databases">
        <title>Novel Thalassolituus-related marine hydrocarbonoclastic bacteria mediated algae-derived hydrocarbons mineralization in twilight zone of the northern South China Sea.</title>
        <authorList>
            <person name="Dong C."/>
        </authorList>
    </citation>
    <scope>NUCLEOTIDE SEQUENCE [LARGE SCALE GENOMIC DNA]</scope>
    <source>
        <strain evidence="7 8">IMCC1826</strain>
    </source>
</reference>
<evidence type="ECO:0000256" key="1">
    <source>
        <dbReference type="ARBA" id="ARBA00001932"/>
    </source>
</evidence>
<dbReference type="InterPro" id="IPR036155">
    <property type="entry name" value="Crypto/Photolyase_N_sf"/>
</dbReference>
<dbReference type="SUPFAM" id="SSF52425">
    <property type="entry name" value="Cryptochrome/photolyase, N-terminal domain"/>
    <property type="match status" value="1"/>
</dbReference>
<dbReference type="Pfam" id="PF03441">
    <property type="entry name" value="FAD_binding_7"/>
    <property type="match status" value="1"/>
</dbReference>
<proteinExistence type="predicted"/>
<keyword evidence="4" id="KW-0274">FAD</keyword>
<keyword evidence="8" id="KW-1185">Reference proteome</keyword>
<dbReference type="InterPro" id="IPR014729">
    <property type="entry name" value="Rossmann-like_a/b/a_fold"/>
</dbReference>
<evidence type="ECO:0000313" key="7">
    <source>
        <dbReference type="EMBL" id="MCA6062265.1"/>
    </source>
</evidence>
<comment type="cofactor">
    <cofactor evidence="2">
        <name>FAD</name>
        <dbReference type="ChEBI" id="CHEBI:57692"/>
    </cofactor>
</comment>
<dbReference type="InterPro" id="IPR002081">
    <property type="entry name" value="Cryptochrome/DNA_photolyase_1"/>
</dbReference>
<comment type="cofactor">
    <cofactor evidence="1">
        <name>(6R)-5,10-methylene-5,6,7,8-tetrahydrofolate</name>
        <dbReference type="ChEBI" id="CHEBI:15636"/>
    </cofactor>
</comment>
<evidence type="ECO:0000256" key="5">
    <source>
        <dbReference type="SAM" id="MobiDB-lite"/>
    </source>
</evidence>
<dbReference type="RefSeq" id="WP_225671052.1">
    <property type="nucleotide sequence ID" value="NZ_JAEDAH010000006.1"/>
</dbReference>
<protein>
    <submittedName>
        <fullName evidence="7">Deoxyribodipyrimidine photo-lyase/cryptochrome family protein</fullName>
    </submittedName>
</protein>
<dbReference type="PANTHER" id="PTHR11455:SF9">
    <property type="entry name" value="CRYPTOCHROME CIRCADIAN CLOCK 5 ISOFORM X1"/>
    <property type="match status" value="1"/>
</dbReference>
<sequence length="520" mass="59393">MLHLVWLKRDLRLHDHAALQAALQGLQQQGGKLALLYAVEPGVWSQPDSSLRQWQFVRESLLDLQQQLPANAALWLIPADLPDVLPRLQHALAMPIRLYSHLETGNLFSYRRDQAVQRVCRQLGIVWQESAQQGVRRASRSNPHNRDDWAAHWAGFMEQPQHPTPLLSDAPWLACPLPDALPMSALPLQLGFDQTPCPGRQFGGRSAGLAVLHSFLSQRGQYYRGSLGSPLSAEHHASRLSSYLAWGCLSVREVLQATRAALSQHKEDGADRRWLNSLGAFESRLWWHCHFIQKLEDEPLQEQQPLHPAWAGVREFNANWYNAWAHGQTGWPLADACMHYLQHHGWLNFRMRAMLMSLASYPLWLPWQQPALHLARAFTDYEPGIHYPQVQMQSGTTGINPPRMYNPTLQAQKQDPHGVFIRRWLPQLAQVPDSWIHQPWGMSQRLQAQCGVIIGRDYPAPLVDFEQATRLARERIRQLRQQPEYFSNAAGIGQKHGSRKRSPARSPRKKAVSKDQLSLF</sequence>
<gene>
    <name evidence="7" type="ORF">I9W95_01455</name>
</gene>